<dbReference type="Proteomes" id="UP000007264">
    <property type="component" value="Unassembled WGS sequence"/>
</dbReference>
<dbReference type="GeneID" id="17037855"/>
<dbReference type="GO" id="GO:0036396">
    <property type="term" value="C:RNA N6-methyladenosine methyltransferase complex"/>
    <property type="evidence" value="ECO:0007669"/>
    <property type="project" value="TreeGrafter"/>
</dbReference>
<organism evidence="7 8">
    <name type="scientific">Coccomyxa subellipsoidea (strain C-169)</name>
    <name type="common">Green microalga</name>
    <dbReference type="NCBI Taxonomy" id="574566"/>
    <lineage>
        <taxon>Eukaryota</taxon>
        <taxon>Viridiplantae</taxon>
        <taxon>Chlorophyta</taxon>
        <taxon>core chlorophytes</taxon>
        <taxon>Trebouxiophyceae</taxon>
        <taxon>Trebouxiophyceae incertae sedis</taxon>
        <taxon>Coccomyxaceae</taxon>
        <taxon>Coccomyxa</taxon>
        <taxon>Coccomyxa subellipsoidea</taxon>
    </lineage>
</organism>
<protein>
    <recommendedName>
        <fullName evidence="1">mRNA m(6)A methyltransferase</fullName>
        <ecNumber evidence="1">2.1.1.348</ecNumber>
    </recommendedName>
</protein>
<dbReference type="AlphaFoldDB" id="I0YNB2"/>
<keyword evidence="2" id="KW-0489">Methyltransferase</keyword>
<accession>I0YNB2</accession>
<dbReference type="OrthoDB" id="10262526at2759"/>
<dbReference type="InterPro" id="IPR007757">
    <property type="entry name" value="MT-A70-like"/>
</dbReference>
<dbReference type="EMBL" id="AGSI01000017">
    <property type="protein sequence ID" value="EIE19881.1"/>
    <property type="molecule type" value="Genomic_DNA"/>
</dbReference>
<dbReference type="EC" id="2.1.1.348" evidence="1"/>
<dbReference type="PANTHER" id="PTHR12829">
    <property type="entry name" value="N6-ADENOSINE-METHYLTRANSFERASE"/>
    <property type="match status" value="1"/>
</dbReference>
<gene>
    <name evidence="7" type="ORF">COCSUDRAFT_19144</name>
</gene>
<sequence>MEIDEAPSTSKAAALLEGTEASADKRWAELSEQALDEEIAAYRGGIEDVSKELEALGVIWQVPPHCIPIHANVMTYDWTTLITTTQFDVIMMDPPWQLATANPTRGVALGYSQLTDRDIEDLPVPQLQTDGFLFVWVINAKYKFTLDLFERWGYTLVDEIVWVKMTVNRRLAKSHGYYLQHAKEVCLVGKKGKDPQGLKGCVGSDVIYAERRGQSQKPEEIYQLIEELVPGGRYLEIFGRKNNLHNYWVTIGNEVTGTGLPKEDVAALKEHDRIPNAVYGRNQKS</sequence>
<dbReference type="RefSeq" id="XP_005644425.1">
    <property type="nucleotide sequence ID" value="XM_005644368.1"/>
</dbReference>
<dbReference type="PANTHER" id="PTHR12829:SF7">
    <property type="entry name" value="N6-ADENOSINE-METHYLTRANSFERASE CATALYTIC SUBUNIT"/>
    <property type="match status" value="1"/>
</dbReference>
<dbReference type="eggNOG" id="KOG2098">
    <property type="taxonomic scope" value="Eukaryota"/>
</dbReference>
<name>I0YNB2_COCSC</name>
<evidence type="ECO:0000313" key="7">
    <source>
        <dbReference type="EMBL" id="EIE19881.1"/>
    </source>
</evidence>
<keyword evidence="4" id="KW-0949">S-adenosyl-L-methionine</keyword>
<dbReference type="GO" id="GO:0001734">
    <property type="term" value="F:mRNA m(6)A methyltransferase activity"/>
    <property type="evidence" value="ECO:0007669"/>
    <property type="project" value="UniProtKB-EC"/>
</dbReference>
<evidence type="ECO:0000256" key="4">
    <source>
        <dbReference type="ARBA" id="ARBA00022691"/>
    </source>
</evidence>
<evidence type="ECO:0000313" key="8">
    <source>
        <dbReference type="Proteomes" id="UP000007264"/>
    </source>
</evidence>
<dbReference type="PROSITE" id="PS51143">
    <property type="entry name" value="MT_A70"/>
    <property type="match status" value="1"/>
</dbReference>
<evidence type="ECO:0000256" key="2">
    <source>
        <dbReference type="ARBA" id="ARBA00022603"/>
    </source>
</evidence>
<dbReference type="InterPro" id="IPR029063">
    <property type="entry name" value="SAM-dependent_MTases_sf"/>
</dbReference>
<dbReference type="GO" id="GO:0032259">
    <property type="term" value="P:methylation"/>
    <property type="evidence" value="ECO:0007669"/>
    <property type="project" value="UniProtKB-KW"/>
</dbReference>
<dbReference type="STRING" id="574566.I0YNB2"/>
<keyword evidence="8" id="KW-1185">Reference proteome</keyword>
<comment type="caution">
    <text evidence="7">The sequence shown here is derived from an EMBL/GenBank/DDBJ whole genome shotgun (WGS) entry which is preliminary data.</text>
</comment>
<keyword evidence="3" id="KW-0808">Transferase</keyword>
<evidence type="ECO:0000256" key="5">
    <source>
        <dbReference type="ARBA" id="ARBA00048957"/>
    </source>
</evidence>
<evidence type="ECO:0000256" key="6">
    <source>
        <dbReference type="PROSITE-ProRule" id="PRU00489"/>
    </source>
</evidence>
<dbReference type="GO" id="GO:0005634">
    <property type="term" value="C:nucleus"/>
    <property type="evidence" value="ECO:0007669"/>
    <property type="project" value="TreeGrafter"/>
</dbReference>
<dbReference type="Pfam" id="PF05063">
    <property type="entry name" value="MT-A70"/>
    <property type="match status" value="1"/>
</dbReference>
<reference evidence="7 8" key="1">
    <citation type="journal article" date="2012" name="Genome Biol.">
        <title>The genome of the polar eukaryotic microalga coccomyxa subellipsoidea reveals traits of cold adaptation.</title>
        <authorList>
            <person name="Blanc G."/>
            <person name="Agarkova I."/>
            <person name="Grimwood J."/>
            <person name="Kuo A."/>
            <person name="Brueggeman A."/>
            <person name="Dunigan D."/>
            <person name="Gurnon J."/>
            <person name="Ladunga I."/>
            <person name="Lindquist E."/>
            <person name="Lucas S."/>
            <person name="Pangilinan J."/>
            <person name="Proschold T."/>
            <person name="Salamov A."/>
            <person name="Schmutz J."/>
            <person name="Weeks D."/>
            <person name="Yamada T."/>
            <person name="Claverie J.M."/>
            <person name="Grigoriev I."/>
            <person name="Van Etten J."/>
            <person name="Lomsadze A."/>
            <person name="Borodovsky M."/>
        </authorList>
    </citation>
    <scope>NUCLEOTIDE SEQUENCE [LARGE SCALE GENOMIC DNA]</scope>
    <source>
        <strain evidence="7 8">C-169</strain>
    </source>
</reference>
<dbReference type="KEGG" id="csl:COCSUDRAFT_19144"/>
<dbReference type="SUPFAM" id="SSF53335">
    <property type="entry name" value="S-adenosyl-L-methionine-dependent methyltransferases"/>
    <property type="match status" value="1"/>
</dbReference>
<proteinExistence type="inferred from homology"/>
<comment type="similarity">
    <text evidence="6">Belongs to the MT-A70-like family.</text>
</comment>
<evidence type="ECO:0000256" key="3">
    <source>
        <dbReference type="ARBA" id="ARBA00022679"/>
    </source>
</evidence>
<comment type="catalytic activity">
    <reaction evidence="5">
        <text>an adenosine in mRNA + S-adenosyl-L-methionine = an N(6)-methyladenosine in mRNA + S-adenosyl-L-homocysteine + H(+)</text>
        <dbReference type="Rhea" id="RHEA:55584"/>
        <dbReference type="Rhea" id="RHEA-COMP:12414"/>
        <dbReference type="Rhea" id="RHEA-COMP:12417"/>
        <dbReference type="ChEBI" id="CHEBI:15378"/>
        <dbReference type="ChEBI" id="CHEBI:57856"/>
        <dbReference type="ChEBI" id="CHEBI:59789"/>
        <dbReference type="ChEBI" id="CHEBI:74411"/>
        <dbReference type="ChEBI" id="CHEBI:74449"/>
        <dbReference type="EC" id="2.1.1.348"/>
    </reaction>
</comment>
<evidence type="ECO:0000256" key="1">
    <source>
        <dbReference type="ARBA" id="ARBA00012160"/>
    </source>
</evidence>
<dbReference type="Gene3D" id="3.40.50.150">
    <property type="entry name" value="Vaccinia Virus protein VP39"/>
    <property type="match status" value="1"/>
</dbReference>